<reference evidence="1 2" key="1">
    <citation type="journal article" date="2024" name="bioRxiv">
        <title>A reference genome for Trichogramma kaykai: A tiny desert-dwelling parasitoid wasp with competing sex-ratio distorters.</title>
        <authorList>
            <person name="Culotta J."/>
            <person name="Lindsey A.R."/>
        </authorList>
    </citation>
    <scope>NUCLEOTIDE SEQUENCE [LARGE SCALE GENOMIC DNA]</scope>
    <source>
        <strain evidence="1 2">KSX58</strain>
    </source>
</reference>
<gene>
    <name evidence="1" type="ORF">TKK_010550</name>
</gene>
<accession>A0ABD2WRD4</accession>
<dbReference type="AlphaFoldDB" id="A0ABD2WRD4"/>
<comment type="caution">
    <text evidence="1">The sequence shown here is derived from an EMBL/GenBank/DDBJ whole genome shotgun (WGS) entry which is preliminary data.</text>
</comment>
<name>A0ABD2WRD4_9HYME</name>
<evidence type="ECO:0000313" key="1">
    <source>
        <dbReference type="EMBL" id="KAL3395450.1"/>
    </source>
</evidence>
<organism evidence="1 2">
    <name type="scientific">Trichogramma kaykai</name>
    <dbReference type="NCBI Taxonomy" id="54128"/>
    <lineage>
        <taxon>Eukaryota</taxon>
        <taxon>Metazoa</taxon>
        <taxon>Ecdysozoa</taxon>
        <taxon>Arthropoda</taxon>
        <taxon>Hexapoda</taxon>
        <taxon>Insecta</taxon>
        <taxon>Pterygota</taxon>
        <taxon>Neoptera</taxon>
        <taxon>Endopterygota</taxon>
        <taxon>Hymenoptera</taxon>
        <taxon>Apocrita</taxon>
        <taxon>Proctotrupomorpha</taxon>
        <taxon>Chalcidoidea</taxon>
        <taxon>Trichogrammatidae</taxon>
        <taxon>Trichogramma</taxon>
    </lineage>
</organism>
<protein>
    <submittedName>
        <fullName evidence="1">Uncharacterized protein</fullName>
    </submittedName>
</protein>
<proteinExistence type="predicted"/>
<dbReference type="Proteomes" id="UP001627154">
    <property type="component" value="Unassembled WGS sequence"/>
</dbReference>
<keyword evidence="2" id="KW-1185">Reference proteome</keyword>
<evidence type="ECO:0000313" key="2">
    <source>
        <dbReference type="Proteomes" id="UP001627154"/>
    </source>
</evidence>
<dbReference type="EMBL" id="JBJJXI010000082">
    <property type="protein sequence ID" value="KAL3395450.1"/>
    <property type="molecule type" value="Genomic_DNA"/>
</dbReference>
<sequence>MGVRAQAPDYYLEVQAVSIISRVAAHPTHVELYGTRKKLAAQTSRNAKHGFSKCILCLILALDDMK</sequence>